<dbReference type="GO" id="GO:0015949">
    <property type="term" value="P:nucleobase-containing small molecule interconversion"/>
    <property type="evidence" value="ECO:0007669"/>
    <property type="project" value="TreeGrafter"/>
</dbReference>
<feature type="domain" description="Cytidylate kinase" evidence="9">
    <location>
        <begin position="3"/>
        <end position="214"/>
    </location>
</feature>
<dbReference type="KEGG" id="sgy:Sgly_1690"/>
<dbReference type="HOGENOM" id="CLU_079959_0_2_9"/>
<evidence type="ECO:0000313" key="11">
    <source>
        <dbReference type="Proteomes" id="UP000007488"/>
    </source>
</evidence>
<evidence type="ECO:0000256" key="6">
    <source>
        <dbReference type="ARBA" id="ARBA00047615"/>
    </source>
</evidence>
<dbReference type="AlphaFoldDB" id="F0SYV0"/>
<dbReference type="GO" id="GO:0006220">
    <property type="term" value="P:pyrimidine nucleotide metabolic process"/>
    <property type="evidence" value="ECO:0007669"/>
    <property type="project" value="UniProtKB-UniRule"/>
</dbReference>
<evidence type="ECO:0000259" key="9">
    <source>
        <dbReference type="Pfam" id="PF02224"/>
    </source>
</evidence>
<dbReference type="Proteomes" id="UP000007488">
    <property type="component" value="Chromosome"/>
</dbReference>
<keyword evidence="4 8" id="KW-0418">Kinase</keyword>
<dbReference type="SUPFAM" id="SSF52540">
    <property type="entry name" value="P-loop containing nucleoside triphosphate hydrolases"/>
    <property type="match status" value="1"/>
</dbReference>
<feature type="binding site" evidence="8">
    <location>
        <begin position="7"/>
        <end position="15"/>
    </location>
    <ligand>
        <name>ATP</name>
        <dbReference type="ChEBI" id="CHEBI:30616"/>
    </ligand>
</feature>
<keyword evidence="5 8" id="KW-0067">ATP-binding</keyword>
<dbReference type="GO" id="GO:0005829">
    <property type="term" value="C:cytosol"/>
    <property type="evidence" value="ECO:0007669"/>
    <property type="project" value="TreeGrafter"/>
</dbReference>
<dbReference type="EMBL" id="CP002547">
    <property type="protein sequence ID" value="ADY55987.1"/>
    <property type="molecule type" value="Genomic_DNA"/>
</dbReference>
<evidence type="ECO:0000256" key="7">
    <source>
        <dbReference type="ARBA" id="ARBA00048478"/>
    </source>
</evidence>
<gene>
    <name evidence="8" type="primary">cmk</name>
    <name evidence="10" type="ordered locus">Sgly_1690</name>
</gene>
<dbReference type="RefSeq" id="WP_013624855.1">
    <property type="nucleotide sequence ID" value="NC_015172.1"/>
</dbReference>
<dbReference type="OrthoDB" id="9807434at2"/>
<dbReference type="InterPro" id="IPR027417">
    <property type="entry name" value="P-loop_NTPase"/>
</dbReference>
<keyword evidence="3 8" id="KW-0547">Nucleotide-binding</keyword>
<evidence type="ECO:0000313" key="10">
    <source>
        <dbReference type="EMBL" id="ADY55987.1"/>
    </source>
</evidence>
<dbReference type="InterPro" id="IPR011994">
    <property type="entry name" value="Cytidylate_kinase_dom"/>
</dbReference>
<comment type="catalytic activity">
    <reaction evidence="6 8">
        <text>dCMP + ATP = dCDP + ADP</text>
        <dbReference type="Rhea" id="RHEA:25094"/>
        <dbReference type="ChEBI" id="CHEBI:30616"/>
        <dbReference type="ChEBI" id="CHEBI:57566"/>
        <dbReference type="ChEBI" id="CHEBI:58593"/>
        <dbReference type="ChEBI" id="CHEBI:456216"/>
        <dbReference type="EC" id="2.7.4.25"/>
    </reaction>
</comment>
<evidence type="ECO:0000256" key="5">
    <source>
        <dbReference type="ARBA" id="ARBA00022840"/>
    </source>
</evidence>
<evidence type="ECO:0000256" key="3">
    <source>
        <dbReference type="ARBA" id="ARBA00022741"/>
    </source>
</evidence>
<keyword evidence="8" id="KW-0963">Cytoplasm</keyword>
<name>F0SYV0_SYNGF</name>
<keyword evidence="2 8" id="KW-0808">Transferase</keyword>
<dbReference type="GO" id="GO:0005524">
    <property type="term" value="F:ATP binding"/>
    <property type="evidence" value="ECO:0007669"/>
    <property type="project" value="UniProtKB-UniRule"/>
</dbReference>
<keyword evidence="11" id="KW-1185">Reference proteome</keyword>
<dbReference type="InterPro" id="IPR003136">
    <property type="entry name" value="Cytidylate_kin"/>
</dbReference>
<evidence type="ECO:0000256" key="4">
    <source>
        <dbReference type="ARBA" id="ARBA00022777"/>
    </source>
</evidence>
<dbReference type="Pfam" id="PF02224">
    <property type="entry name" value="Cytidylate_kin"/>
    <property type="match status" value="1"/>
</dbReference>
<dbReference type="GO" id="GO:0036430">
    <property type="term" value="F:CMP kinase activity"/>
    <property type="evidence" value="ECO:0007669"/>
    <property type="project" value="RHEA"/>
</dbReference>
<dbReference type="GO" id="GO:0036431">
    <property type="term" value="F:dCMP kinase activity"/>
    <property type="evidence" value="ECO:0007669"/>
    <property type="project" value="InterPro"/>
</dbReference>
<evidence type="ECO:0000256" key="1">
    <source>
        <dbReference type="ARBA" id="ARBA00009427"/>
    </source>
</evidence>
<protein>
    <recommendedName>
        <fullName evidence="8">Cytidylate kinase</fullName>
        <shortName evidence="8">CK</shortName>
        <ecNumber evidence="8">2.7.4.25</ecNumber>
    </recommendedName>
    <alternativeName>
        <fullName evidence="8">Cytidine monophosphate kinase</fullName>
        <shortName evidence="8">CMP kinase</shortName>
    </alternativeName>
</protein>
<dbReference type="EC" id="2.7.4.25" evidence="8"/>
<comment type="catalytic activity">
    <reaction evidence="7 8">
        <text>CMP + ATP = CDP + ADP</text>
        <dbReference type="Rhea" id="RHEA:11600"/>
        <dbReference type="ChEBI" id="CHEBI:30616"/>
        <dbReference type="ChEBI" id="CHEBI:58069"/>
        <dbReference type="ChEBI" id="CHEBI:60377"/>
        <dbReference type="ChEBI" id="CHEBI:456216"/>
        <dbReference type="EC" id="2.7.4.25"/>
    </reaction>
</comment>
<dbReference type="eggNOG" id="COG0283">
    <property type="taxonomic scope" value="Bacteria"/>
</dbReference>
<sequence>MQIAIDGPAGAGKSTVAKIVADRLGIPYLDTGSMYRAIAYQVLKSGISAENEEETVKIASAANISLDHLNNRIYCDGQDVTNEIRSAEVTSAVSIISAYPGVRKRLVELQREEAAKGNVVMDGRDIGTVVLPQAPVKIFLTASLAERAKRRWHELQKAGKAAIYETIYCDIEKRDANDRSREYSPLKVAEDAFVLDTTAMTVQEAADCIVDIIRRQGN</sequence>
<dbReference type="PANTHER" id="PTHR21299:SF2">
    <property type="entry name" value="CYTIDYLATE KINASE"/>
    <property type="match status" value="1"/>
</dbReference>
<accession>F0SYV0</accession>
<proteinExistence type="inferred from homology"/>
<dbReference type="CDD" id="cd02020">
    <property type="entry name" value="CMPK"/>
    <property type="match status" value="1"/>
</dbReference>
<reference evidence="10 11" key="1">
    <citation type="journal article" date="2011" name="Stand. Genomic Sci.">
        <title>Complete genome sequence of Syntrophobotulus glycolicus type strain (FlGlyR).</title>
        <authorList>
            <person name="Han C."/>
            <person name="Mwirichia R."/>
            <person name="Chertkov O."/>
            <person name="Held B."/>
            <person name="Lapidus A."/>
            <person name="Nolan M."/>
            <person name="Lucas S."/>
            <person name="Hammon N."/>
            <person name="Deshpande S."/>
            <person name="Cheng J.F."/>
            <person name="Tapia R."/>
            <person name="Goodwin L."/>
            <person name="Pitluck S."/>
            <person name="Huntemann M."/>
            <person name="Liolios K."/>
            <person name="Ivanova N."/>
            <person name="Pagani I."/>
            <person name="Mavromatis K."/>
            <person name="Ovchinikova G."/>
            <person name="Pati A."/>
            <person name="Chen A."/>
            <person name="Palaniappan K."/>
            <person name="Land M."/>
            <person name="Hauser L."/>
            <person name="Brambilla E.M."/>
            <person name="Rohde M."/>
            <person name="Spring S."/>
            <person name="Sikorski J."/>
            <person name="Goker M."/>
            <person name="Woyke T."/>
            <person name="Bristow J."/>
            <person name="Eisen J.A."/>
            <person name="Markowitz V."/>
            <person name="Hugenholtz P."/>
            <person name="Kyrpides N.C."/>
            <person name="Klenk H.P."/>
            <person name="Detter J.C."/>
        </authorList>
    </citation>
    <scope>NUCLEOTIDE SEQUENCE [LARGE SCALE GENOMIC DNA]</scope>
    <source>
        <strain evidence="11">DSM 8271 / FlGlyR</strain>
    </source>
</reference>
<comment type="subcellular location">
    <subcellularLocation>
        <location evidence="8">Cytoplasm</location>
    </subcellularLocation>
</comment>
<comment type="similarity">
    <text evidence="1 8">Belongs to the cytidylate kinase family. Type 1 subfamily.</text>
</comment>
<evidence type="ECO:0000256" key="8">
    <source>
        <dbReference type="HAMAP-Rule" id="MF_00238"/>
    </source>
</evidence>
<reference evidence="11" key="2">
    <citation type="submission" date="2011-02" db="EMBL/GenBank/DDBJ databases">
        <title>The complete genome of Syntrophobotulus glycolicus DSM 8271.</title>
        <authorList>
            <person name="Lucas S."/>
            <person name="Copeland A."/>
            <person name="Lapidus A."/>
            <person name="Bruce D."/>
            <person name="Goodwin L."/>
            <person name="Pitluck S."/>
            <person name="Kyrpides N."/>
            <person name="Mavromatis K."/>
            <person name="Pagani I."/>
            <person name="Ivanova N."/>
            <person name="Mikhailova N."/>
            <person name="Chertkov O."/>
            <person name="Held B."/>
            <person name="Detter J.C."/>
            <person name="Tapia R."/>
            <person name="Han C."/>
            <person name="Land M."/>
            <person name="Hauser L."/>
            <person name="Markowitz V."/>
            <person name="Cheng J.-F."/>
            <person name="Hugenholtz P."/>
            <person name="Woyke T."/>
            <person name="Wu D."/>
            <person name="Spring S."/>
            <person name="Schroeder M."/>
            <person name="Brambilla E."/>
            <person name="Klenk H.-P."/>
            <person name="Eisen J.A."/>
        </authorList>
    </citation>
    <scope>NUCLEOTIDE SEQUENCE [LARGE SCALE GENOMIC DNA]</scope>
    <source>
        <strain evidence="11">DSM 8271 / FlGlyR</strain>
    </source>
</reference>
<dbReference type="NCBIfam" id="TIGR00017">
    <property type="entry name" value="cmk"/>
    <property type="match status" value="1"/>
</dbReference>
<organism evidence="10 11">
    <name type="scientific">Syntrophobotulus glycolicus (strain DSM 8271 / FlGlyR)</name>
    <dbReference type="NCBI Taxonomy" id="645991"/>
    <lineage>
        <taxon>Bacteria</taxon>
        <taxon>Bacillati</taxon>
        <taxon>Bacillota</taxon>
        <taxon>Clostridia</taxon>
        <taxon>Eubacteriales</taxon>
        <taxon>Desulfitobacteriaceae</taxon>
        <taxon>Syntrophobotulus</taxon>
    </lineage>
</organism>
<dbReference type="Gene3D" id="3.40.50.300">
    <property type="entry name" value="P-loop containing nucleotide triphosphate hydrolases"/>
    <property type="match status" value="1"/>
</dbReference>
<evidence type="ECO:0000256" key="2">
    <source>
        <dbReference type="ARBA" id="ARBA00022679"/>
    </source>
</evidence>
<dbReference type="STRING" id="645991.Sgly_1690"/>
<dbReference type="HAMAP" id="MF_00238">
    <property type="entry name" value="Cytidyl_kinase_type1"/>
    <property type="match status" value="1"/>
</dbReference>
<dbReference type="PANTHER" id="PTHR21299">
    <property type="entry name" value="CYTIDYLATE KINASE/PANTOATE-BETA-ALANINE LIGASE"/>
    <property type="match status" value="1"/>
</dbReference>